<dbReference type="EMBL" id="JABFCY010000004">
    <property type="protein sequence ID" value="NNU60133.1"/>
    <property type="molecule type" value="Genomic_DNA"/>
</dbReference>
<protein>
    <recommendedName>
        <fullName evidence="4">Glucosyl transferase GtrII</fullName>
    </recommendedName>
</protein>
<name>A0A849KI94_9HYPH</name>
<dbReference type="Pfam" id="PF14264">
    <property type="entry name" value="Glucos_trans_II"/>
    <property type="match status" value="1"/>
</dbReference>
<feature type="transmembrane region" description="Helical" evidence="1">
    <location>
        <begin position="313"/>
        <end position="330"/>
    </location>
</feature>
<sequence length="489" mass="54639">MLILTKPEKLIFSYTFSLFLFVFFPLMIVGYYQYDDIGRSVDGYLRWSSDGRFVPDLLFKTLMMGEAVHDISPLPQIIAIFFISINALIIKKISPTLSVFSCVLTNSVIFATPLFLENMSYVYDSMTMVISITTATAAAYMVLRGNRFKLTTSAALLFIALSTYQVSINVYLIFVLAGSIATANSYKIYLKNVVYSLSPVLISLVLYKLSIPLYPIGSYQASHSGTVSASEILTVVPSNIYGGLSYLARMINFNVYYTIIIFVLFIISCLSFISNLHRKFGILLIGFLSIVVLITMVVGIQSILSNPVWKPRTAIGFGAVYAALLAFSLTDKSRVQLNRILVTISVLYLGAFITFAYSQAAYLRNVKLYQQVYLSKIADEINKARYETGLISLSIVGWQTYPSSIQNSLVSAPYLRMVNGSPVYGEGWWSLRSLHLYGMDADINLSGKDWRDVCSTTRQLRYRHYGEKTGYTIESNGEALVLIFSGACD</sequence>
<dbReference type="AlphaFoldDB" id="A0A849KI94"/>
<keyword evidence="1" id="KW-1133">Transmembrane helix</keyword>
<reference evidence="2 3" key="1">
    <citation type="submission" date="2020-05" db="EMBL/GenBank/DDBJ databases">
        <title>Draft Genome Sequence of Ochrobactrum soli Isolated from Stable Fly Gut.</title>
        <authorList>
            <person name="Pileggi M.T."/>
            <person name="Vazhakkala L.J."/>
            <person name="Wong C.N."/>
        </authorList>
    </citation>
    <scope>NUCLEOTIDE SEQUENCE [LARGE SCALE GENOMIC DNA]</scope>
    <source>
        <strain evidence="2 3">MTP-C0764</strain>
    </source>
</reference>
<comment type="caution">
    <text evidence="2">The sequence shown here is derived from an EMBL/GenBank/DDBJ whole genome shotgun (WGS) entry which is preliminary data.</text>
</comment>
<feature type="transmembrane region" description="Helical" evidence="1">
    <location>
        <begin position="97"/>
        <end position="116"/>
    </location>
</feature>
<feature type="transmembrane region" description="Helical" evidence="1">
    <location>
        <begin position="155"/>
        <end position="181"/>
    </location>
</feature>
<feature type="transmembrane region" description="Helical" evidence="1">
    <location>
        <begin position="337"/>
        <end position="357"/>
    </location>
</feature>
<feature type="transmembrane region" description="Helical" evidence="1">
    <location>
        <begin position="71"/>
        <end position="90"/>
    </location>
</feature>
<evidence type="ECO:0008006" key="4">
    <source>
        <dbReference type="Google" id="ProtNLM"/>
    </source>
</evidence>
<keyword evidence="1" id="KW-0812">Transmembrane</keyword>
<proteinExistence type="predicted"/>
<evidence type="ECO:0000313" key="2">
    <source>
        <dbReference type="EMBL" id="NNU60133.1"/>
    </source>
</evidence>
<keyword evidence="3" id="KW-1185">Reference proteome</keyword>
<evidence type="ECO:0000256" key="1">
    <source>
        <dbReference type="SAM" id="Phobius"/>
    </source>
</evidence>
<organism evidence="2 3">
    <name type="scientific">Ochrobactrum soli</name>
    <dbReference type="NCBI Taxonomy" id="2448455"/>
    <lineage>
        <taxon>Bacteria</taxon>
        <taxon>Pseudomonadati</taxon>
        <taxon>Pseudomonadota</taxon>
        <taxon>Alphaproteobacteria</taxon>
        <taxon>Hyphomicrobiales</taxon>
        <taxon>Brucellaceae</taxon>
        <taxon>Brucella/Ochrobactrum group</taxon>
        <taxon>Ochrobactrum</taxon>
    </lineage>
</organism>
<feature type="transmembrane region" description="Helical" evidence="1">
    <location>
        <begin position="254"/>
        <end position="273"/>
    </location>
</feature>
<feature type="transmembrane region" description="Helical" evidence="1">
    <location>
        <begin position="122"/>
        <end position="143"/>
    </location>
</feature>
<feature type="transmembrane region" description="Helical" evidence="1">
    <location>
        <begin position="12"/>
        <end position="34"/>
    </location>
</feature>
<keyword evidence="1" id="KW-0472">Membrane</keyword>
<evidence type="ECO:0000313" key="3">
    <source>
        <dbReference type="Proteomes" id="UP000574931"/>
    </source>
</evidence>
<gene>
    <name evidence="2" type="ORF">HKX02_07650</name>
</gene>
<dbReference type="Proteomes" id="UP000574931">
    <property type="component" value="Unassembled WGS sequence"/>
</dbReference>
<accession>A0A849KI94</accession>
<dbReference type="InterPro" id="IPR025686">
    <property type="entry name" value="Glucos_trans_II"/>
</dbReference>
<feature type="transmembrane region" description="Helical" evidence="1">
    <location>
        <begin position="280"/>
        <end position="301"/>
    </location>
</feature>